<dbReference type="Proteomes" id="UP000192536">
    <property type="component" value="Unassembled WGS sequence"/>
</dbReference>
<comment type="caution">
    <text evidence="3">The sequence shown here is derived from an EMBL/GenBank/DDBJ whole genome shotgun (WGS) entry which is preliminary data.</text>
</comment>
<dbReference type="InterPro" id="IPR004045">
    <property type="entry name" value="Glutathione_S-Trfase_N"/>
</dbReference>
<dbReference type="Gene3D" id="1.20.1050.10">
    <property type="match status" value="1"/>
</dbReference>
<name>A0A1X0WJY4_9GAMM</name>
<dbReference type="STRING" id="1646377.BS640_03125"/>
<dbReference type="Gene3D" id="3.40.30.10">
    <property type="entry name" value="Glutaredoxin"/>
    <property type="match status" value="1"/>
</dbReference>
<dbReference type="GeneID" id="93567834"/>
<dbReference type="PROSITE" id="PS51354">
    <property type="entry name" value="GLUTAREDOXIN_2"/>
    <property type="match status" value="1"/>
</dbReference>
<accession>A0A1X0WJY4</accession>
<proteinExistence type="predicted"/>
<evidence type="ECO:0000313" key="3">
    <source>
        <dbReference type="EMBL" id="ORJ27096.1"/>
    </source>
</evidence>
<dbReference type="SFLD" id="SFLDS00019">
    <property type="entry name" value="Glutathione_Transferase_(cytos"/>
    <property type="match status" value="1"/>
</dbReference>
<dbReference type="RefSeq" id="WP_084911861.1">
    <property type="nucleotide sequence ID" value="NZ_CP114062.1"/>
</dbReference>
<feature type="domain" description="GST N-terminal" evidence="1">
    <location>
        <begin position="2"/>
        <end position="81"/>
    </location>
</feature>
<dbReference type="Pfam" id="PF13417">
    <property type="entry name" value="GST_N_3"/>
    <property type="match status" value="1"/>
</dbReference>
<dbReference type="Pfam" id="PF00043">
    <property type="entry name" value="GST_C"/>
    <property type="match status" value="1"/>
</dbReference>
<dbReference type="SUPFAM" id="SSF52833">
    <property type="entry name" value="Thioredoxin-like"/>
    <property type="match status" value="1"/>
</dbReference>
<gene>
    <name evidence="3" type="ORF">BS640_03125</name>
</gene>
<dbReference type="CDD" id="cd03206">
    <property type="entry name" value="GST_C_7"/>
    <property type="match status" value="1"/>
</dbReference>
<evidence type="ECO:0000259" key="2">
    <source>
        <dbReference type="PROSITE" id="PS50405"/>
    </source>
</evidence>
<keyword evidence="3" id="KW-0808">Transferase</keyword>
<dbReference type="InterPro" id="IPR036249">
    <property type="entry name" value="Thioredoxin-like_sf"/>
</dbReference>
<dbReference type="InterPro" id="IPR004046">
    <property type="entry name" value="GST_C"/>
</dbReference>
<evidence type="ECO:0000259" key="1">
    <source>
        <dbReference type="PROSITE" id="PS50404"/>
    </source>
</evidence>
<dbReference type="GO" id="GO:0016740">
    <property type="term" value="F:transferase activity"/>
    <property type="evidence" value="ECO:0007669"/>
    <property type="project" value="UniProtKB-KW"/>
</dbReference>
<dbReference type="PROSITE" id="PS50404">
    <property type="entry name" value="GST_NTER"/>
    <property type="match status" value="1"/>
</dbReference>
<dbReference type="InterPro" id="IPR010987">
    <property type="entry name" value="Glutathione-S-Trfase_C-like"/>
</dbReference>
<dbReference type="InterPro" id="IPR040079">
    <property type="entry name" value="Glutathione_S-Trfase"/>
</dbReference>
<feature type="domain" description="GST C-terminal" evidence="2">
    <location>
        <begin position="87"/>
        <end position="208"/>
    </location>
</feature>
<dbReference type="PROSITE" id="PS50405">
    <property type="entry name" value="GST_CTER"/>
    <property type="match status" value="1"/>
</dbReference>
<reference evidence="3 4" key="1">
    <citation type="journal article" date="2017" name="Int. J. Syst. Evol. Microbiol.">
        <title>Rouxiella badensis sp. nov. and Rouxiella silvae sp. nov. isolated from peat bog soil in Germany and emendation of the genus description.</title>
        <authorList>
            <person name="Le Fleche-Mateos A."/>
            <person name="Kugler J.H."/>
            <person name="Hansen S.H."/>
            <person name="Syldatk C."/>
            <person name="Hausmann R."/>
            <person name="Lomprez F."/>
            <person name="Vandenbogaert M."/>
            <person name="Manuguerra J.C."/>
            <person name="Grimont P.A."/>
        </authorList>
    </citation>
    <scope>NUCLEOTIDE SEQUENCE [LARGE SCALE GENOMIC DNA]</scope>
    <source>
        <strain evidence="3 4">DSM 100043</strain>
    </source>
</reference>
<protein>
    <submittedName>
        <fullName evidence="3">Glutathione S-transferase</fullName>
    </submittedName>
</protein>
<dbReference type="EMBL" id="MRWE01000003">
    <property type="protein sequence ID" value="ORJ27096.1"/>
    <property type="molecule type" value="Genomic_DNA"/>
</dbReference>
<dbReference type="InterPro" id="IPR036282">
    <property type="entry name" value="Glutathione-S-Trfase_C_sf"/>
</dbReference>
<dbReference type="AlphaFoldDB" id="A0A1X0WJY4"/>
<evidence type="ECO:0000313" key="4">
    <source>
        <dbReference type="Proteomes" id="UP000192536"/>
    </source>
</evidence>
<sequence>MNRITLYGTPLSGHTHRVALLLKMLNLPHDSIEAGADVRASEAFQAMNPWGQIPVLVDGETVISDSNAILIYLAKTYAPDSHWLPQDALGAAHTQQWLCKAAGEVRYGPASARLIAQFGTKEDYQSALKVAEKFLPQLEQHLSPRQFLASEQAPTIADLACYSYIALAPEGGISLEAYPSIKQWLKRIEQLPGFFSTPPLPLPEPAKA</sequence>
<dbReference type="SUPFAM" id="SSF47616">
    <property type="entry name" value="GST C-terminal domain-like"/>
    <property type="match status" value="1"/>
</dbReference>
<keyword evidence="4" id="KW-1185">Reference proteome</keyword>
<organism evidence="3 4">
    <name type="scientific">Rouxiella badensis</name>
    <dbReference type="NCBI Taxonomy" id="1646377"/>
    <lineage>
        <taxon>Bacteria</taxon>
        <taxon>Pseudomonadati</taxon>
        <taxon>Pseudomonadota</taxon>
        <taxon>Gammaproteobacteria</taxon>
        <taxon>Enterobacterales</taxon>
        <taxon>Yersiniaceae</taxon>
        <taxon>Rouxiella</taxon>
    </lineage>
</organism>
<dbReference type="SFLD" id="SFLDG00358">
    <property type="entry name" value="Main_(cytGST)"/>
    <property type="match status" value="1"/>
</dbReference>
<dbReference type="PANTHER" id="PTHR44051:SF2">
    <property type="entry name" value="HYPOTHETICAL GLUTATHIONE S-TRANSFERASE LIKE PROTEIN"/>
    <property type="match status" value="1"/>
</dbReference>
<dbReference type="PANTHER" id="PTHR44051">
    <property type="entry name" value="GLUTATHIONE S-TRANSFERASE-RELATED"/>
    <property type="match status" value="1"/>
</dbReference>